<proteinExistence type="predicted"/>
<evidence type="ECO:0000313" key="2">
    <source>
        <dbReference type="EMBL" id="RUO38614.1"/>
    </source>
</evidence>
<dbReference type="PROSITE" id="PS51257">
    <property type="entry name" value="PROKAR_LIPOPROTEIN"/>
    <property type="match status" value="1"/>
</dbReference>
<evidence type="ECO:0000313" key="3">
    <source>
        <dbReference type="Proteomes" id="UP000286934"/>
    </source>
</evidence>
<dbReference type="Proteomes" id="UP000286934">
    <property type="component" value="Unassembled WGS sequence"/>
</dbReference>
<organism evidence="2 3">
    <name type="scientific">Aliidiomarina shirensis</name>
    <dbReference type="NCBI Taxonomy" id="1048642"/>
    <lineage>
        <taxon>Bacteria</taxon>
        <taxon>Pseudomonadati</taxon>
        <taxon>Pseudomonadota</taxon>
        <taxon>Gammaproteobacteria</taxon>
        <taxon>Alteromonadales</taxon>
        <taxon>Idiomarinaceae</taxon>
        <taxon>Aliidiomarina</taxon>
    </lineage>
</organism>
<name>A0A432WXV6_9GAMM</name>
<protein>
    <submittedName>
        <fullName evidence="2">Uncharacterized protein</fullName>
    </submittedName>
</protein>
<feature type="chain" id="PRO_5019450374" evidence="1">
    <location>
        <begin position="22"/>
        <end position="137"/>
    </location>
</feature>
<sequence>MRYALKFVLMTLVIVSHSAFACREFVGFTEHLKVSDARDYYVVDIQQFDSNGLRGRIVKSFNEDVSVGDIVSIGFIQGEQAYARCNTRFELGVVYLLRAESIDGRLETSRFSGYNISAAHERFSAYVQDIEMARDSR</sequence>
<feature type="signal peptide" evidence="1">
    <location>
        <begin position="1"/>
        <end position="21"/>
    </location>
</feature>
<comment type="caution">
    <text evidence="2">The sequence shown here is derived from an EMBL/GenBank/DDBJ whole genome shotgun (WGS) entry which is preliminary data.</text>
</comment>
<dbReference type="AlphaFoldDB" id="A0A432WXV6"/>
<dbReference type="EMBL" id="PIPP01000001">
    <property type="protein sequence ID" value="RUO38614.1"/>
    <property type="molecule type" value="Genomic_DNA"/>
</dbReference>
<reference evidence="3" key="1">
    <citation type="journal article" date="2018" name="Front. Microbiol.">
        <title>Genome-Based Analysis Reveals the Taxonomy and Diversity of the Family Idiomarinaceae.</title>
        <authorList>
            <person name="Liu Y."/>
            <person name="Lai Q."/>
            <person name="Shao Z."/>
        </authorList>
    </citation>
    <scope>NUCLEOTIDE SEQUENCE [LARGE SCALE GENOMIC DNA]</scope>
    <source>
        <strain evidence="3">AIS</strain>
    </source>
</reference>
<gene>
    <name evidence="2" type="ORF">CWE13_02925</name>
</gene>
<accession>A0A432WXV6</accession>
<evidence type="ECO:0000256" key="1">
    <source>
        <dbReference type="SAM" id="SignalP"/>
    </source>
</evidence>
<keyword evidence="1" id="KW-0732">Signal</keyword>
<keyword evidence="3" id="KW-1185">Reference proteome</keyword>
<dbReference type="RefSeq" id="WP_126805831.1">
    <property type="nucleotide sequence ID" value="NZ_PIPP01000001.1"/>
</dbReference>